<evidence type="ECO:0000256" key="2">
    <source>
        <dbReference type="ARBA" id="ARBA00023015"/>
    </source>
</evidence>
<dbReference type="RefSeq" id="WP_072866630.1">
    <property type="nucleotide sequence ID" value="NZ_FQVC01000015.1"/>
</dbReference>
<dbReference type="Pfam" id="PF03466">
    <property type="entry name" value="LysR_substrate"/>
    <property type="match status" value="1"/>
</dbReference>
<dbReference type="InterPro" id="IPR058163">
    <property type="entry name" value="LysR-type_TF_proteobact-type"/>
</dbReference>
<dbReference type="Gene3D" id="1.10.10.10">
    <property type="entry name" value="Winged helix-like DNA-binding domain superfamily/Winged helix DNA-binding domain"/>
    <property type="match status" value="1"/>
</dbReference>
<dbReference type="GO" id="GO:0003700">
    <property type="term" value="F:DNA-binding transcription factor activity"/>
    <property type="evidence" value="ECO:0007669"/>
    <property type="project" value="InterPro"/>
</dbReference>
<dbReference type="InterPro" id="IPR036388">
    <property type="entry name" value="WH-like_DNA-bd_sf"/>
</dbReference>
<dbReference type="PROSITE" id="PS50931">
    <property type="entry name" value="HTH_LYSR"/>
    <property type="match status" value="1"/>
</dbReference>
<dbReference type="GO" id="GO:0043565">
    <property type="term" value="F:sequence-specific DNA binding"/>
    <property type="evidence" value="ECO:0007669"/>
    <property type="project" value="TreeGrafter"/>
</dbReference>
<evidence type="ECO:0000256" key="1">
    <source>
        <dbReference type="ARBA" id="ARBA00009437"/>
    </source>
</evidence>
<dbReference type="InterPro" id="IPR000847">
    <property type="entry name" value="LysR_HTH_N"/>
</dbReference>
<keyword evidence="4" id="KW-0804">Transcription</keyword>
<sequence length="312" mass="35217">MIEGYELRDVKSFMGIASAGSISRAAVLYNLPKATLSHHLRRLEDSLQVQLFVRKAKGLELTDAGKEFLDHAALIFESYENATNAAQRAHSDISGRIRIVASSAFGTSLIGAAAIHYSAKNPKLDFDLQVYPNDKIMAGQFDFDCMIFVGDPPPSNLLRRKMGDVSFGLYAGAEYIARHGAPKTHEDVNMSDAVIYLRNGLPERWILRENNASIHLSPRPKFHVNEYWMAKYLVVENCTLGYLPDFFVQREVQNGVLIPVLPELRSENTPVFVVYPAHRHRTPRIMQLIDDMCKHYQQFVSAPGYRASDMRT</sequence>
<dbReference type="PANTHER" id="PTHR30537">
    <property type="entry name" value="HTH-TYPE TRANSCRIPTIONAL REGULATOR"/>
    <property type="match status" value="1"/>
</dbReference>
<dbReference type="OrthoDB" id="9808620at2"/>
<accession>A0A1M5F0X9</accession>
<evidence type="ECO:0000259" key="5">
    <source>
        <dbReference type="PROSITE" id="PS50931"/>
    </source>
</evidence>
<reference evidence="6 7" key="1">
    <citation type="submission" date="2016-11" db="EMBL/GenBank/DDBJ databases">
        <authorList>
            <person name="Jaros S."/>
            <person name="Januszkiewicz K."/>
            <person name="Wedrychowicz H."/>
        </authorList>
    </citation>
    <scope>NUCLEOTIDE SEQUENCE [LARGE SCALE GENOMIC DNA]</scope>
    <source>
        <strain evidence="6 7">DSM 17137</strain>
    </source>
</reference>
<dbReference type="GO" id="GO:0006351">
    <property type="term" value="P:DNA-templated transcription"/>
    <property type="evidence" value="ECO:0007669"/>
    <property type="project" value="TreeGrafter"/>
</dbReference>
<dbReference type="SUPFAM" id="SSF53850">
    <property type="entry name" value="Periplasmic binding protein-like II"/>
    <property type="match status" value="1"/>
</dbReference>
<keyword evidence="3 6" id="KW-0238">DNA-binding</keyword>
<dbReference type="Pfam" id="PF00126">
    <property type="entry name" value="HTH_1"/>
    <property type="match status" value="1"/>
</dbReference>
<evidence type="ECO:0000313" key="6">
    <source>
        <dbReference type="EMBL" id="SHF85159.1"/>
    </source>
</evidence>
<dbReference type="CDD" id="cd08422">
    <property type="entry name" value="PBP2_CrgA_like"/>
    <property type="match status" value="1"/>
</dbReference>
<dbReference type="Proteomes" id="UP000184533">
    <property type="component" value="Unassembled WGS sequence"/>
</dbReference>
<dbReference type="SUPFAM" id="SSF46785">
    <property type="entry name" value="Winged helix' DNA-binding domain"/>
    <property type="match status" value="1"/>
</dbReference>
<comment type="similarity">
    <text evidence="1">Belongs to the LysR transcriptional regulatory family.</text>
</comment>
<protein>
    <submittedName>
        <fullName evidence="6">DNA-binding transcriptional regulator, LysR family</fullName>
    </submittedName>
</protein>
<proteinExistence type="inferred from homology"/>
<feature type="domain" description="HTH lysR-type" evidence="5">
    <location>
        <begin position="5"/>
        <end position="62"/>
    </location>
</feature>
<name>A0A1M5F0X9_9HYPH</name>
<keyword evidence="2" id="KW-0805">Transcription regulation</keyword>
<evidence type="ECO:0000313" key="7">
    <source>
        <dbReference type="Proteomes" id="UP000184533"/>
    </source>
</evidence>
<dbReference type="PANTHER" id="PTHR30537:SF5">
    <property type="entry name" value="HTH-TYPE TRANSCRIPTIONAL ACTIVATOR TTDR-RELATED"/>
    <property type="match status" value="1"/>
</dbReference>
<dbReference type="AlphaFoldDB" id="A0A1M5F0X9"/>
<dbReference type="Gene3D" id="3.40.190.290">
    <property type="match status" value="1"/>
</dbReference>
<dbReference type="EMBL" id="FQVC01000015">
    <property type="protein sequence ID" value="SHF85159.1"/>
    <property type="molecule type" value="Genomic_DNA"/>
</dbReference>
<evidence type="ECO:0000256" key="3">
    <source>
        <dbReference type="ARBA" id="ARBA00023125"/>
    </source>
</evidence>
<gene>
    <name evidence="6" type="ORF">SAMN02745223_03716</name>
</gene>
<dbReference type="InterPro" id="IPR005119">
    <property type="entry name" value="LysR_subst-bd"/>
</dbReference>
<organism evidence="6 7">
    <name type="scientific">Devosia limi DSM 17137</name>
    <dbReference type="NCBI Taxonomy" id="1121477"/>
    <lineage>
        <taxon>Bacteria</taxon>
        <taxon>Pseudomonadati</taxon>
        <taxon>Pseudomonadota</taxon>
        <taxon>Alphaproteobacteria</taxon>
        <taxon>Hyphomicrobiales</taxon>
        <taxon>Devosiaceae</taxon>
        <taxon>Devosia</taxon>
    </lineage>
</organism>
<dbReference type="InterPro" id="IPR036390">
    <property type="entry name" value="WH_DNA-bd_sf"/>
</dbReference>
<evidence type="ECO:0000256" key="4">
    <source>
        <dbReference type="ARBA" id="ARBA00023163"/>
    </source>
</evidence>